<evidence type="ECO:0000256" key="7">
    <source>
        <dbReference type="ARBA" id="ARBA00023136"/>
    </source>
</evidence>
<dbReference type="CDD" id="cd17320">
    <property type="entry name" value="MFS_MdfA_MDR_like"/>
    <property type="match status" value="1"/>
</dbReference>
<dbReference type="Gene3D" id="1.20.1720.10">
    <property type="entry name" value="Multidrug resistance protein D"/>
    <property type="match status" value="1"/>
</dbReference>
<feature type="transmembrane region" description="Helical" evidence="8">
    <location>
        <begin position="346"/>
        <end position="366"/>
    </location>
</feature>
<keyword evidence="3 8" id="KW-0813">Transport</keyword>
<feature type="transmembrane region" description="Helical" evidence="8">
    <location>
        <begin position="372"/>
        <end position="392"/>
    </location>
</feature>
<gene>
    <name evidence="10" type="ORF">FDP22_06595</name>
</gene>
<feature type="transmembrane region" description="Helical" evidence="8">
    <location>
        <begin position="217"/>
        <end position="236"/>
    </location>
</feature>
<sequence length="397" mass="41247">MTIETLPALRAGRLTVVLGALTAFAPFATDMYLSGFPAIEESFGTGAGEVQFSLSVFFLGVAIGQLIYGPVIDRFGRKLPLCCGVALFSVVSLGLAAAPDIGSFLAGRFLQALGGCAGMIVSRAIIADLFGAQDSARVLSMMMLVQGLGPVLAPIAGGYLLAFAGWRSIFVALALFGAACLVAALRVVPETLPPERRRKAGPGEILRTFRALLTRRALIVPALASALAFGALFSYISGSPFVFIDLHGVDPQVYKWLFGLNALGMILASQVNRLLLRRLRAERIFLGAIGMNILCGLALLALSGTAPLAVMMVPLWLCISTIPLIAANGMAIAMSHSGRHGGSASSIIGVLQFGLAALFSALVGILHNDTAFPMSGCILAAGVSAGLVLVIGRFGRA</sequence>
<dbReference type="Pfam" id="PF07690">
    <property type="entry name" value="MFS_1"/>
    <property type="match status" value="1"/>
</dbReference>
<dbReference type="KEGG" id="ppru:FDP22_06595"/>
<organism evidence="10 11">
    <name type="scientific">Paroceanicella profunda</name>
    <dbReference type="NCBI Taxonomy" id="2579971"/>
    <lineage>
        <taxon>Bacteria</taxon>
        <taxon>Pseudomonadati</taxon>
        <taxon>Pseudomonadota</taxon>
        <taxon>Alphaproteobacteria</taxon>
        <taxon>Rhodobacterales</taxon>
        <taxon>Paracoccaceae</taxon>
        <taxon>Paroceanicella</taxon>
    </lineage>
</organism>
<dbReference type="InterPro" id="IPR036259">
    <property type="entry name" value="MFS_trans_sf"/>
</dbReference>
<evidence type="ECO:0000313" key="11">
    <source>
        <dbReference type="Proteomes" id="UP000305888"/>
    </source>
</evidence>
<feature type="domain" description="Major facilitator superfamily (MFS) profile" evidence="9">
    <location>
        <begin position="14"/>
        <end position="397"/>
    </location>
</feature>
<dbReference type="PANTHER" id="PTHR23502">
    <property type="entry name" value="MAJOR FACILITATOR SUPERFAMILY"/>
    <property type="match status" value="1"/>
</dbReference>
<keyword evidence="11" id="KW-1185">Reference proteome</keyword>
<evidence type="ECO:0000256" key="8">
    <source>
        <dbReference type="RuleBase" id="RU365088"/>
    </source>
</evidence>
<dbReference type="PANTHER" id="PTHR23502:SF132">
    <property type="entry name" value="POLYAMINE TRANSPORTER 2-RELATED"/>
    <property type="match status" value="1"/>
</dbReference>
<feature type="transmembrane region" description="Helical" evidence="8">
    <location>
        <begin position="138"/>
        <end position="162"/>
    </location>
</feature>
<dbReference type="GO" id="GO:0015385">
    <property type="term" value="F:sodium:proton antiporter activity"/>
    <property type="evidence" value="ECO:0007669"/>
    <property type="project" value="TreeGrafter"/>
</dbReference>
<evidence type="ECO:0000313" key="10">
    <source>
        <dbReference type="EMBL" id="QDL91480.1"/>
    </source>
</evidence>
<feature type="transmembrane region" description="Helical" evidence="8">
    <location>
        <begin position="52"/>
        <end position="72"/>
    </location>
</feature>
<feature type="transmembrane region" description="Helical" evidence="8">
    <location>
        <begin position="256"/>
        <end position="276"/>
    </location>
</feature>
<feature type="transmembrane region" description="Helical" evidence="8">
    <location>
        <begin position="79"/>
        <end position="98"/>
    </location>
</feature>
<dbReference type="EMBL" id="CP040818">
    <property type="protein sequence ID" value="QDL91480.1"/>
    <property type="molecule type" value="Genomic_DNA"/>
</dbReference>
<dbReference type="NCBIfam" id="TIGR00710">
    <property type="entry name" value="efflux_Bcr_CflA"/>
    <property type="match status" value="1"/>
</dbReference>
<evidence type="ECO:0000259" key="9">
    <source>
        <dbReference type="PROSITE" id="PS50850"/>
    </source>
</evidence>
<evidence type="ECO:0000256" key="2">
    <source>
        <dbReference type="ARBA" id="ARBA00006236"/>
    </source>
</evidence>
<name>A0A5B8FW87_9RHOB</name>
<dbReference type="Proteomes" id="UP000305888">
    <property type="component" value="Chromosome"/>
</dbReference>
<dbReference type="InterPro" id="IPR020846">
    <property type="entry name" value="MFS_dom"/>
</dbReference>
<dbReference type="InterPro" id="IPR004812">
    <property type="entry name" value="Efflux_drug-R_Bcr/CmlA"/>
</dbReference>
<feature type="transmembrane region" description="Helical" evidence="8">
    <location>
        <begin position="12"/>
        <end position="32"/>
    </location>
</feature>
<feature type="transmembrane region" description="Helical" evidence="8">
    <location>
        <begin position="168"/>
        <end position="188"/>
    </location>
</feature>
<dbReference type="SUPFAM" id="SSF103473">
    <property type="entry name" value="MFS general substrate transporter"/>
    <property type="match status" value="1"/>
</dbReference>
<protein>
    <recommendedName>
        <fullName evidence="8">Bcr/CflA family efflux transporter</fullName>
    </recommendedName>
</protein>
<comment type="subcellular location">
    <subcellularLocation>
        <location evidence="8">Cell inner membrane</location>
        <topology evidence="8">Multi-pass membrane protein</topology>
    </subcellularLocation>
    <subcellularLocation>
        <location evidence="1">Cell membrane</location>
        <topology evidence="1">Multi-pass membrane protein</topology>
    </subcellularLocation>
</comment>
<dbReference type="RefSeq" id="WP_138577698.1">
    <property type="nucleotide sequence ID" value="NZ_CP040818.1"/>
</dbReference>
<dbReference type="FunFam" id="1.20.1720.10:FF:000005">
    <property type="entry name" value="Bcr/CflA family efflux transporter"/>
    <property type="match status" value="1"/>
</dbReference>
<feature type="transmembrane region" description="Helical" evidence="8">
    <location>
        <begin position="283"/>
        <end position="302"/>
    </location>
</feature>
<feature type="transmembrane region" description="Helical" evidence="8">
    <location>
        <begin position="308"/>
        <end position="334"/>
    </location>
</feature>
<proteinExistence type="inferred from homology"/>
<evidence type="ECO:0000256" key="4">
    <source>
        <dbReference type="ARBA" id="ARBA00022475"/>
    </source>
</evidence>
<dbReference type="GO" id="GO:0042910">
    <property type="term" value="F:xenobiotic transmembrane transporter activity"/>
    <property type="evidence" value="ECO:0007669"/>
    <property type="project" value="InterPro"/>
</dbReference>
<keyword evidence="5 8" id="KW-0812">Transmembrane</keyword>
<evidence type="ECO:0000256" key="1">
    <source>
        <dbReference type="ARBA" id="ARBA00004651"/>
    </source>
</evidence>
<dbReference type="GO" id="GO:1990961">
    <property type="term" value="P:xenobiotic detoxification by transmembrane export across the plasma membrane"/>
    <property type="evidence" value="ECO:0007669"/>
    <property type="project" value="InterPro"/>
</dbReference>
<evidence type="ECO:0000256" key="6">
    <source>
        <dbReference type="ARBA" id="ARBA00022989"/>
    </source>
</evidence>
<evidence type="ECO:0000256" key="3">
    <source>
        <dbReference type="ARBA" id="ARBA00022448"/>
    </source>
</evidence>
<evidence type="ECO:0000256" key="5">
    <source>
        <dbReference type="ARBA" id="ARBA00022692"/>
    </source>
</evidence>
<dbReference type="GO" id="GO:0005886">
    <property type="term" value="C:plasma membrane"/>
    <property type="evidence" value="ECO:0007669"/>
    <property type="project" value="UniProtKB-SubCell"/>
</dbReference>
<dbReference type="OrthoDB" id="9800416at2"/>
<keyword evidence="8" id="KW-0997">Cell inner membrane</keyword>
<keyword evidence="7 8" id="KW-0472">Membrane</keyword>
<keyword evidence="6 8" id="KW-1133">Transmembrane helix</keyword>
<keyword evidence="4" id="KW-1003">Cell membrane</keyword>
<feature type="transmembrane region" description="Helical" evidence="8">
    <location>
        <begin position="104"/>
        <end position="126"/>
    </location>
</feature>
<dbReference type="InterPro" id="IPR011701">
    <property type="entry name" value="MFS"/>
</dbReference>
<dbReference type="PROSITE" id="PS50850">
    <property type="entry name" value="MFS"/>
    <property type="match status" value="1"/>
</dbReference>
<reference evidence="10 11" key="1">
    <citation type="submission" date="2019-06" db="EMBL/GenBank/DDBJ databases">
        <title>Genome sequence of Rhodobacteraceae bacterium D4M1.</title>
        <authorList>
            <person name="Cao J."/>
        </authorList>
    </citation>
    <scope>NUCLEOTIDE SEQUENCE [LARGE SCALE GENOMIC DNA]</scope>
    <source>
        <strain evidence="10 11">D4M1</strain>
    </source>
</reference>
<accession>A0A5B8FW87</accession>
<comment type="similarity">
    <text evidence="2 8">Belongs to the major facilitator superfamily. Bcr/CmlA family.</text>
</comment>
<dbReference type="AlphaFoldDB" id="A0A5B8FW87"/>